<dbReference type="InterPro" id="IPR006043">
    <property type="entry name" value="NCS2"/>
</dbReference>
<feature type="transmembrane region" description="Helical" evidence="7">
    <location>
        <begin position="202"/>
        <end position="225"/>
    </location>
</feature>
<feature type="transmembrane region" description="Helical" evidence="7">
    <location>
        <begin position="115"/>
        <end position="132"/>
    </location>
</feature>
<keyword evidence="9" id="KW-1185">Reference proteome</keyword>
<proteinExistence type="inferred from homology"/>
<accession>A0ABT9XFT6</accession>
<feature type="transmembrane region" description="Helical" evidence="7">
    <location>
        <begin position="351"/>
        <end position="370"/>
    </location>
</feature>
<reference evidence="8 9" key="1">
    <citation type="submission" date="2023-07" db="EMBL/GenBank/DDBJ databases">
        <title>Genomic Encyclopedia of Type Strains, Phase IV (KMG-IV): sequencing the most valuable type-strain genomes for metagenomic binning, comparative biology and taxonomic classification.</title>
        <authorList>
            <person name="Goeker M."/>
        </authorList>
    </citation>
    <scope>NUCLEOTIDE SEQUENCE [LARGE SCALE GENOMIC DNA]</scope>
    <source>
        <strain evidence="8 9">DSM 4006</strain>
    </source>
</reference>
<comment type="caution">
    <text evidence="8">The sequence shown here is derived from an EMBL/GenBank/DDBJ whole genome shotgun (WGS) entry which is preliminary data.</text>
</comment>
<dbReference type="RefSeq" id="WP_274455022.1">
    <property type="nucleotide sequence ID" value="NZ_CP067097.1"/>
</dbReference>
<evidence type="ECO:0000256" key="1">
    <source>
        <dbReference type="ARBA" id="ARBA00004141"/>
    </source>
</evidence>
<comment type="subcellular location">
    <subcellularLocation>
        <location evidence="1">Membrane</location>
        <topology evidence="1">Multi-pass membrane protein</topology>
    </subcellularLocation>
</comment>
<evidence type="ECO:0000256" key="6">
    <source>
        <dbReference type="ARBA" id="ARBA00023136"/>
    </source>
</evidence>
<dbReference type="PANTHER" id="PTHR42810:SF6">
    <property type="entry name" value="PURINE PERMEASE YBBY-RELATED"/>
    <property type="match status" value="1"/>
</dbReference>
<dbReference type="NCBIfam" id="NF037981">
    <property type="entry name" value="NCS2_1"/>
    <property type="match status" value="1"/>
</dbReference>
<keyword evidence="3" id="KW-0813">Transport</keyword>
<evidence type="ECO:0000256" key="2">
    <source>
        <dbReference type="ARBA" id="ARBA00008821"/>
    </source>
</evidence>
<gene>
    <name evidence="8" type="ORF">J2S03_000980</name>
</gene>
<feature type="transmembrane region" description="Helical" evidence="7">
    <location>
        <begin position="21"/>
        <end position="46"/>
    </location>
</feature>
<evidence type="ECO:0000256" key="5">
    <source>
        <dbReference type="ARBA" id="ARBA00022989"/>
    </source>
</evidence>
<comment type="similarity">
    <text evidence="2">Belongs to the nucleobase:cation symporter-2 (NCS2) (TC 2.A.40) family.</text>
</comment>
<dbReference type="EMBL" id="JAUSTP010000005">
    <property type="protein sequence ID" value="MDQ0189164.1"/>
    <property type="molecule type" value="Genomic_DNA"/>
</dbReference>
<keyword evidence="6 7" id="KW-0472">Membrane</keyword>
<evidence type="ECO:0000256" key="3">
    <source>
        <dbReference type="ARBA" id="ARBA00022448"/>
    </source>
</evidence>
<evidence type="ECO:0000313" key="8">
    <source>
        <dbReference type="EMBL" id="MDQ0189164.1"/>
    </source>
</evidence>
<dbReference type="Pfam" id="PF00860">
    <property type="entry name" value="Xan_ur_permease"/>
    <property type="match status" value="1"/>
</dbReference>
<feature type="transmembrane region" description="Helical" evidence="7">
    <location>
        <begin position="86"/>
        <end position="109"/>
    </location>
</feature>
<keyword evidence="4 7" id="KW-0812">Transmembrane</keyword>
<dbReference type="PANTHER" id="PTHR42810">
    <property type="entry name" value="PURINE PERMEASE C1399.01C-RELATED"/>
    <property type="match status" value="1"/>
</dbReference>
<feature type="transmembrane region" description="Helical" evidence="7">
    <location>
        <begin position="382"/>
        <end position="404"/>
    </location>
</feature>
<organism evidence="8 9">
    <name type="scientific">Alicyclobacillus cycloheptanicus</name>
    <dbReference type="NCBI Taxonomy" id="1457"/>
    <lineage>
        <taxon>Bacteria</taxon>
        <taxon>Bacillati</taxon>
        <taxon>Bacillota</taxon>
        <taxon>Bacilli</taxon>
        <taxon>Bacillales</taxon>
        <taxon>Alicyclobacillaceae</taxon>
        <taxon>Alicyclobacillus</taxon>
    </lineage>
</organism>
<evidence type="ECO:0000256" key="4">
    <source>
        <dbReference type="ARBA" id="ARBA00022692"/>
    </source>
</evidence>
<feature type="transmembrane region" description="Helical" evidence="7">
    <location>
        <begin position="410"/>
        <end position="429"/>
    </location>
</feature>
<evidence type="ECO:0000256" key="7">
    <source>
        <dbReference type="SAM" id="Phobius"/>
    </source>
</evidence>
<evidence type="ECO:0000313" key="9">
    <source>
        <dbReference type="Proteomes" id="UP001232973"/>
    </source>
</evidence>
<feature type="transmembrane region" description="Helical" evidence="7">
    <location>
        <begin position="177"/>
        <end position="195"/>
    </location>
</feature>
<sequence>MTPSNSTNHARFALRDITVTWFAAIQWLGFMFANTVVIPLSIGSAFHLSSTAVSGAMARSFIITGLACLLQGLIGHGLPLMEGQSGFWWGLILSLANIGIASGTPLHVVGGSMESGMVIGGIIIVLCGVFGLHRVLNRLFTPVVMAVLLLLLASQLVDIFFQGMLDVQPNGVLNPGVAGLSVCVAILVAVLTLFGRGLLSNFSILIGIALGWVAYALLIHTASTAVVPNWADIRQTFVWGAPAWNAGIVTATVLTALINTTNTIATLRAAEPLFGHTVSDAQYRRSFVLTGLYTAVSGPLSLVPYAPYTSSIGFLRTTRILTRAPYFLAAGMFVVLGLIPALSGFFSRLPISIGDAVLIIAYFQLFGAALQSIEGLRFNFKTIFRIAPATLIGLAILSTPAHTFSSLPGFAQSICANGMLVGILLAVILENVVPWKRLDAQVSES</sequence>
<feature type="transmembrane region" description="Helical" evidence="7">
    <location>
        <begin position="139"/>
        <end position="157"/>
    </location>
</feature>
<dbReference type="NCBIfam" id="NF008502">
    <property type="entry name" value="PRK11412.1"/>
    <property type="match status" value="1"/>
</dbReference>
<feature type="transmembrane region" description="Helical" evidence="7">
    <location>
        <begin position="52"/>
        <end position="74"/>
    </location>
</feature>
<dbReference type="Proteomes" id="UP001232973">
    <property type="component" value="Unassembled WGS sequence"/>
</dbReference>
<feature type="transmembrane region" description="Helical" evidence="7">
    <location>
        <begin position="237"/>
        <end position="258"/>
    </location>
</feature>
<feature type="transmembrane region" description="Helical" evidence="7">
    <location>
        <begin position="326"/>
        <end position="345"/>
    </location>
</feature>
<keyword evidence="5 7" id="KW-1133">Transmembrane helix</keyword>
<protein>
    <submittedName>
        <fullName evidence="8">Xanthine/uracil permease</fullName>
    </submittedName>
</protein>
<name>A0ABT9XFT6_9BACL</name>